<dbReference type="InterPro" id="IPR055647">
    <property type="entry name" value="DUF7223"/>
</dbReference>
<feature type="chain" id="PRO_5005201632" description="DUF7223 domain-containing protein" evidence="2">
    <location>
        <begin position="25"/>
        <end position="752"/>
    </location>
</feature>
<dbReference type="EMBL" id="KQ085960">
    <property type="protein sequence ID" value="KLO13395.1"/>
    <property type="molecule type" value="Genomic_DNA"/>
</dbReference>
<dbReference type="Proteomes" id="UP000053477">
    <property type="component" value="Unassembled WGS sequence"/>
</dbReference>
<feature type="domain" description="DUF7223" evidence="3">
    <location>
        <begin position="289"/>
        <end position="487"/>
    </location>
</feature>
<evidence type="ECO:0000256" key="1">
    <source>
        <dbReference type="SAM" id="MobiDB-lite"/>
    </source>
</evidence>
<feature type="compositionally biased region" description="Basic residues" evidence="1">
    <location>
        <begin position="194"/>
        <end position="204"/>
    </location>
</feature>
<protein>
    <recommendedName>
        <fullName evidence="3">DUF7223 domain-containing protein</fullName>
    </recommendedName>
</protein>
<dbReference type="OrthoDB" id="73875at2759"/>
<dbReference type="AlphaFoldDB" id="A0A0H2RN96"/>
<feature type="region of interest" description="Disordered" evidence="1">
    <location>
        <begin position="723"/>
        <end position="752"/>
    </location>
</feature>
<sequence length="752" mass="78653">MMKTGPTSLLSIFYLFSHSLKARAQNDWSQPCFNGACSYDIARSDTSMAASLLISGEPSSISDITSAAGWSILNCTTNTNAQTIQLVCSDESKGCDHLFQQGAEDTVVRLPESCGQGPFARVSKHWTPNNQSLPTSAASKFRRSDGTIPQIHMLDIDANFSQPSSNGQIVQYSVIASTDPNLAGNSSVTSSSSSRRRSRNAHRHRALNDRSLHFPTLLNRLSGSGKSSKEVTFDKSFGIFNKTLECAGDAHENEELALGVGTDANVDLKIAVTVSASGSLFSSPHVTKFTATTNIIGNLDSGTITLLSQGLPGLSIPDIIAIGPQFQLNSRATATVELEMDLSVGIHYQLDGLSFTVGSTNSSTSGFTPLDAPVKFSVDPSVTAKATLEAHLIPTLSMGVTVLGKDIASLFLDLDTGIEVALNATAGADLSASTDGSATASESTEACVDVSSPISFNVGATGDLPGLSNSPTFPIFQKSFDIYQKCFGQQSKTTTLQKPSSTTEVTSTTQASTTITSATSLIENTVSAATITPTLSSILKPNTSSTTLAGNGSSSKVLLGESTSTTTLTAFLSGTQPARVNATSISHSPGGNVSQFSSYATPTVYSFHACIPVPNSNGSYSTNTVDPYASSCLSGQAYPTSTPEAYNSLVGRGYRAGGFYRPSVQSGLQDASSLLSGGGWIGAPRRVGYGGLQSWAQSIPQTRSFHRKTEEGWGLGALAKRSTFKCPPTSSASSLISESSDVPAPSESVERR</sequence>
<dbReference type="Pfam" id="PF23865">
    <property type="entry name" value="DUF7223"/>
    <property type="match status" value="1"/>
</dbReference>
<name>A0A0H2RN96_9AGAM</name>
<proteinExistence type="predicted"/>
<feature type="region of interest" description="Disordered" evidence="1">
    <location>
        <begin position="182"/>
        <end position="204"/>
    </location>
</feature>
<evidence type="ECO:0000259" key="3">
    <source>
        <dbReference type="Pfam" id="PF23865"/>
    </source>
</evidence>
<evidence type="ECO:0000313" key="5">
    <source>
        <dbReference type="Proteomes" id="UP000053477"/>
    </source>
</evidence>
<dbReference type="InParanoid" id="A0A0H2RN96"/>
<feature type="compositionally biased region" description="Low complexity" evidence="1">
    <location>
        <begin position="730"/>
        <end position="740"/>
    </location>
</feature>
<evidence type="ECO:0000256" key="2">
    <source>
        <dbReference type="SAM" id="SignalP"/>
    </source>
</evidence>
<evidence type="ECO:0000313" key="4">
    <source>
        <dbReference type="EMBL" id="KLO13395.1"/>
    </source>
</evidence>
<keyword evidence="5" id="KW-1185">Reference proteome</keyword>
<feature type="signal peptide" evidence="2">
    <location>
        <begin position="1"/>
        <end position="24"/>
    </location>
</feature>
<gene>
    <name evidence="4" type="ORF">SCHPADRAFT_366949</name>
</gene>
<reference evidence="4 5" key="1">
    <citation type="submission" date="2015-04" db="EMBL/GenBank/DDBJ databases">
        <title>Complete genome sequence of Schizopora paradoxa KUC8140, a cosmopolitan wood degrader in East Asia.</title>
        <authorList>
            <consortium name="DOE Joint Genome Institute"/>
            <person name="Min B."/>
            <person name="Park H."/>
            <person name="Jang Y."/>
            <person name="Kim J.-J."/>
            <person name="Kim K.H."/>
            <person name="Pangilinan J."/>
            <person name="Lipzen A."/>
            <person name="Riley R."/>
            <person name="Grigoriev I.V."/>
            <person name="Spatafora J.W."/>
            <person name="Choi I.-G."/>
        </authorList>
    </citation>
    <scope>NUCLEOTIDE SEQUENCE [LARGE SCALE GENOMIC DNA]</scope>
    <source>
        <strain evidence="4 5">KUC8140</strain>
    </source>
</reference>
<accession>A0A0H2RN96</accession>
<organism evidence="4 5">
    <name type="scientific">Schizopora paradoxa</name>
    <dbReference type="NCBI Taxonomy" id="27342"/>
    <lineage>
        <taxon>Eukaryota</taxon>
        <taxon>Fungi</taxon>
        <taxon>Dikarya</taxon>
        <taxon>Basidiomycota</taxon>
        <taxon>Agaricomycotina</taxon>
        <taxon>Agaricomycetes</taxon>
        <taxon>Hymenochaetales</taxon>
        <taxon>Schizoporaceae</taxon>
        <taxon>Schizopora</taxon>
    </lineage>
</organism>
<dbReference type="STRING" id="27342.A0A0H2RN96"/>
<keyword evidence="2" id="KW-0732">Signal</keyword>